<keyword evidence="5" id="KW-1185">Reference proteome</keyword>
<feature type="coiled-coil region" evidence="1">
    <location>
        <begin position="537"/>
        <end position="653"/>
    </location>
</feature>
<feature type="transmembrane region" description="Helical" evidence="3">
    <location>
        <begin position="1004"/>
        <end position="1021"/>
    </location>
</feature>
<feature type="region of interest" description="Disordered" evidence="2">
    <location>
        <begin position="1"/>
        <end position="32"/>
    </location>
</feature>
<reference evidence="4" key="1">
    <citation type="submission" date="2022-12" db="EMBL/GenBank/DDBJ databases">
        <title>Genome assemblies of Blomia tropicalis.</title>
        <authorList>
            <person name="Cui Y."/>
        </authorList>
    </citation>
    <scope>NUCLEOTIDE SEQUENCE</scope>
    <source>
        <tissue evidence="4">Adult mites</tissue>
    </source>
</reference>
<feature type="compositionally biased region" description="Polar residues" evidence="2">
    <location>
        <begin position="76"/>
        <end position="85"/>
    </location>
</feature>
<evidence type="ECO:0000313" key="4">
    <source>
        <dbReference type="EMBL" id="KAJ6215526.1"/>
    </source>
</evidence>
<organism evidence="4 5">
    <name type="scientific">Blomia tropicalis</name>
    <name type="common">Mite</name>
    <dbReference type="NCBI Taxonomy" id="40697"/>
    <lineage>
        <taxon>Eukaryota</taxon>
        <taxon>Metazoa</taxon>
        <taxon>Ecdysozoa</taxon>
        <taxon>Arthropoda</taxon>
        <taxon>Chelicerata</taxon>
        <taxon>Arachnida</taxon>
        <taxon>Acari</taxon>
        <taxon>Acariformes</taxon>
        <taxon>Sarcoptiformes</taxon>
        <taxon>Astigmata</taxon>
        <taxon>Glycyphagoidea</taxon>
        <taxon>Echimyopodidae</taxon>
        <taxon>Blomia</taxon>
    </lineage>
</organism>
<keyword evidence="3" id="KW-0472">Membrane</keyword>
<dbReference type="Proteomes" id="UP001142055">
    <property type="component" value="Chromosome 4"/>
</dbReference>
<feature type="region of interest" description="Disordered" evidence="2">
    <location>
        <begin position="394"/>
        <end position="418"/>
    </location>
</feature>
<keyword evidence="1" id="KW-0175">Coiled coil</keyword>
<evidence type="ECO:0000256" key="2">
    <source>
        <dbReference type="SAM" id="MobiDB-lite"/>
    </source>
</evidence>
<feature type="coiled-coil region" evidence="1">
    <location>
        <begin position="692"/>
        <end position="776"/>
    </location>
</feature>
<proteinExistence type="predicted"/>
<feature type="region of interest" description="Disordered" evidence="2">
    <location>
        <begin position="76"/>
        <end position="107"/>
    </location>
</feature>
<accession>A0A9Q0RIC4</accession>
<sequence length="1025" mass="118818">MDLMDSTLHANSNCASSVSHHQHNNNNKINHNPQREEFETSVNEIYQFKQCISLKIKQLEQAIDRLKSVILVYDHPQQQQPPSSTKMDETSIKNRNSSIPTNGTNDNQAESIDELRKILTDIDCHLAVLKDVEERHSLICESYSHEIRARDETLQAKTAQIMAMNVELGKLQTNMNLLVRKNRHLETEIKIVKNQSPIQYGSLHHEPEPLDSSGGFRIDLEKATTDDEKLRIPLPYLPPNEDDNEVEGENLALESQKENGIDYKQMYNVLLKQYKQMESSQKPKRVSFGAKNHRQQPKQQHHLINMNRTNQMKLMNNNTNNCNNNQKELIEESITRTNQIKPSIPTLSTFNDVEMNMGETLKSNLIIPQLDELKTNENVDQLLDVNLKTLMDKPDSIINDGQESNETSTMNDDDNDDGKQLLLTELENKSNQLFKDFGLTIQKSDCGKIVVVDGNVGSIPESTRTAFELLATMQHELQSSTINEERYRLRCEQLELENESIRTVFDENDFKLSEVQYELDILKHNYNLEMESFSTAVNERESLIEKMQQKVEALKRRYQTLDDRLQASIEKEVQYKATIEEAEGRVQYEQLQRKTMIDSRINELELKLSNINEEHETIVEQIRHELGTKCRKEIELNQRIEELECSLKNLVLNNTISCNGKDENGSHNGDDYGECSTNVAIEDEFSYYKNRIDALNVELESERSERQRLMDRFDEEMKIKDRTLDQLRDQLRKDKDSFLVEKNEFDQRYRKMAAKFKVKEREISSLQEKLHLLNERFVKGKNGETINENEIVDNDDDNNQKQKKTEEQLLTELALNEAQLSEMRTRLENAEEHLNQLNTTLQCERDRRRELESHYLVSIGNGGGGGGGAKERIAHSGKGLFWNTINVITGSRNGDGVSCRSNLGNNTSHSYQSFHSGIAHHRNSISSLALPIEESSGMHSMYHHHHHNPLNDDNNDHNYHQYHQRIDNNDENQSQYCDTLFTSIGRTIRRQKNDFIFGSPIEKMVRIGLLIYIIVLHYYIVERYL</sequence>
<evidence type="ECO:0000256" key="3">
    <source>
        <dbReference type="SAM" id="Phobius"/>
    </source>
</evidence>
<dbReference type="OMA" id="CESYSHE"/>
<protein>
    <submittedName>
        <fullName evidence="4">Uncharacterized protein</fullName>
    </submittedName>
</protein>
<dbReference type="AlphaFoldDB" id="A0A9Q0RIC4"/>
<feature type="coiled-coil region" evidence="1">
    <location>
        <begin position="168"/>
        <end position="195"/>
    </location>
</feature>
<evidence type="ECO:0000256" key="1">
    <source>
        <dbReference type="SAM" id="Coils"/>
    </source>
</evidence>
<comment type="caution">
    <text evidence="4">The sequence shown here is derived from an EMBL/GenBank/DDBJ whole genome shotgun (WGS) entry which is preliminary data.</text>
</comment>
<dbReference type="EMBL" id="JAPWDV010000004">
    <property type="protein sequence ID" value="KAJ6215526.1"/>
    <property type="molecule type" value="Genomic_DNA"/>
</dbReference>
<feature type="compositionally biased region" description="Polar residues" evidence="2">
    <location>
        <begin position="93"/>
        <end position="107"/>
    </location>
</feature>
<gene>
    <name evidence="4" type="ORF">RDWZM_010026</name>
</gene>
<feature type="coiled-coil region" evidence="1">
    <location>
        <begin position="813"/>
        <end position="854"/>
    </location>
</feature>
<feature type="compositionally biased region" description="Polar residues" evidence="2">
    <location>
        <begin position="399"/>
        <end position="410"/>
    </location>
</feature>
<feature type="compositionally biased region" description="Low complexity" evidence="2">
    <location>
        <begin position="16"/>
        <end position="32"/>
    </location>
</feature>
<name>A0A9Q0RIC4_BLOTA</name>
<evidence type="ECO:0000313" key="5">
    <source>
        <dbReference type="Proteomes" id="UP001142055"/>
    </source>
</evidence>
<keyword evidence="3" id="KW-0812">Transmembrane</keyword>
<keyword evidence="3" id="KW-1133">Transmembrane helix</keyword>